<keyword evidence="11 16" id="KW-0472">Membrane</keyword>
<evidence type="ECO:0000256" key="11">
    <source>
        <dbReference type="ARBA" id="ARBA00023136"/>
    </source>
</evidence>
<keyword evidence="5" id="KW-0732">Signal</keyword>
<evidence type="ECO:0000256" key="9">
    <source>
        <dbReference type="ARBA" id="ARBA00023037"/>
    </source>
</evidence>
<evidence type="ECO:0000256" key="17">
    <source>
        <dbReference type="SAM" id="MobiDB-lite"/>
    </source>
</evidence>
<keyword evidence="4 16" id="KW-0812">Transmembrane</keyword>
<dbReference type="InterPro" id="IPR017983">
    <property type="entry name" value="GPCR_2_secretin-like_CS"/>
</dbReference>
<evidence type="ECO:0000256" key="2">
    <source>
        <dbReference type="ARBA" id="ARBA00004479"/>
    </source>
</evidence>
<feature type="region of interest" description="Disordered" evidence="17">
    <location>
        <begin position="1306"/>
        <end position="1325"/>
    </location>
</feature>
<feature type="non-terminal residue" evidence="20">
    <location>
        <position position="1325"/>
    </location>
</feature>
<dbReference type="Proteomes" id="UP000670152">
    <property type="component" value="Unassembled WGS sequence"/>
</dbReference>
<dbReference type="Gene3D" id="2.60.40.1510">
    <property type="entry name" value="ntegrin, alpha v. Chain A, domain 3"/>
    <property type="match status" value="1"/>
</dbReference>
<dbReference type="Pfam" id="PF20805">
    <property type="entry name" value="Integrin_A_Ig_2"/>
    <property type="match status" value="1"/>
</dbReference>
<organism evidence="20 21">
    <name type="scientific">Acromyrmex heyeri</name>
    <dbReference type="NCBI Taxonomy" id="230685"/>
    <lineage>
        <taxon>Eukaryota</taxon>
        <taxon>Metazoa</taxon>
        <taxon>Ecdysozoa</taxon>
        <taxon>Arthropoda</taxon>
        <taxon>Hexapoda</taxon>
        <taxon>Insecta</taxon>
        <taxon>Pterygota</taxon>
        <taxon>Neoptera</taxon>
        <taxon>Endopterygota</taxon>
        <taxon>Hymenoptera</taxon>
        <taxon>Apocrita</taxon>
        <taxon>Aculeata</taxon>
        <taxon>Formicoidea</taxon>
        <taxon>Formicidae</taxon>
        <taxon>Myrmicinae</taxon>
        <taxon>Acromyrmex</taxon>
    </lineage>
</organism>
<dbReference type="Pfam" id="PF08441">
    <property type="entry name" value="Integrin_A_Ig_1"/>
    <property type="match status" value="1"/>
</dbReference>
<evidence type="ECO:0000313" key="21">
    <source>
        <dbReference type="Proteomes" id="UP000670152"/>
    </source>
</evidence>
<comment type="subcellular location">
    <subcellularLocation>
        <location evidence="1">Membrane</location>
        <topology evidence="1">Multi-pass membrane protein</topology>
    </subcellularLocation>
    <subcellularLocation>
        <location evidence="2 16">Membrane</location>
        <topology evidence="2 16">Single-pass type I membrane protein</topology>
    </subcellularLocation>
</comment>
<dbReference type="SMART" id="SM00191">
    <property type="entry name" value="Int_alpha"/>
    <property type="match status" value="4"/>
</dbReference>
<dbReference type="Gene3D" id="4.10.1240.10">
    <property type="entry name" value="GPCR, family 2, extracellular hormone receptor domain"/>
    <property type="match status" value="1"/>
</dbReference>
<dbReference type="GO" id="GO:0004930">
    <property type="term" value="F:G protein-coupled receptor activity"/>
    <property type="evidence" value="ECO:0007669"/>
    <property type="project" value="UniProtKB-KW"/>
</dbReference>
<dbReference type="InterPro" id="IPR000832">
    <property type="entry name" value="GPCR_2_secretin-like"/>
</dbReference>
<evidence type="ECO:0000256" key="14">
    <source>
        <dbReference type="ARBA" id="ARBA00023224"/>
    </source>
</evidence>
<keyword evidence="10" id="KW-0297">G-protein coupled receptor</keyword>
<feature type="transmembrane region" description="Helical" evidence="16">
    <location>
        <begin position="1269"/>
        <end position="1290"/>
    </location>
</feature>
<dbReference type="InterPro" id="IPR017981">
    <property type="entry name" value="GPCR_2-like_7TM"/>
</dbReference>
<feature type="domain" description="G-protein coupled receptors family 2 profile 2" evidence="19">
    <location>
        <begin position="127"/>
        <end position="386"/>
    </location>
</feature>
<keyword evidence="9 16" id="KW-0401">Integrin</keyword>
<dbReference type="Gene3D" id="1.20.5.930">
    <property type="entry name" value="Bicelle-embedded integrin alpha(iib) transmembrane segment"/>
    <property type="match status" value="1"/>
</dbReference>
<dbReference type="PANTHER" id="PTHR23220">
    <property type="entry name" value="INTEGRIN ALPHA"/>
    <property type="match status" value="1"/>
</dbReference>
<dbReference type="OrthoDB" id="5317514at2759"/>
<evidence type="ECO:0000256" key="8">
    <source>
        <dbReference type="ARBA" id="ARBA00022989"/>
    </source>
</evidence>
<feature type="compositionally biased region" description="Basic and acidic residues" evidence="17">
    <location>
        <begin position="1309"/>
        <end position="1325"/>
    </location>
</feature>
<proteinExistence type="inferred from homology"/>
<dbReference type="GO" id="GO:0007229">
    <property type="term" value="P:integrin-mediated signaling pathway"/>
    <property type="evidence" value="ECO:0007669"/>
    <property type="project" value="UniProtKB-KW"/>
</dbReference>
<evidence type="ECO:0000256" key="1">
    <source>
        <dbReference type="ARBA" id="ARBA00004141"/>
    </source>
</evidence>
<feature type="transmembrane region" description="Helical" evidence="16">
    <location>
        <begin position="335"/>
        <end position="353"/>
    </location>
</feature>
<feature type="transmembrane region" description="Helical" evidence="16">
    <location>
        <begin position="164"/>
        <end position="183"/>
    </location>
</feature>
<feature type="repeat" description="FG-GAP" evidence="15">
    <location>
        <begin position="603"/>
        <end position="659"/>
    </location>
</feature>
<dbReference type="GO" id="GO:0005178">
    <property type="term" value="F:integrin binding"/>
    <property type="evidence" value="ECO:0007669"/>
    <property type="project" value="TreeGrafter"/>
</dbReference>
<dbReference type="InterPro" id="IPR013649">
    <property type="entry name" value="Integrin_alpha_Ig-like_1"/>
</dbReference>
<keyword evidence="7 16" id="KW-0130">Cell adhesion</keyword>
<dbReference type="InterPro" id="IPR028994">
    <property type="entry name" value="Integrin_alpha_N"/>
</dbReference>
<keyword evidence="14" id="KW-0807">Transducer</keyword>
<dbReference type="PROSITE" id="PS50261">
    <property type="entry name" value="G_PROTEIN_RECEP_F2_4"/>
    <property type="match status" value="1"/>
</dbReference>
<dbReference type="InterPro" id="IPR036445">
    <property type="entry name" value="GPCR_2_extracell_dom_sf"/>
</dbReference>
<evidence type="ECO:0000259" key="19">
    <source>
        <dbReference type="PROSITE" id="PS50261"/>
    </source>
</evidence>
<keyword evidence="6" id="KW-0677">Repeat</keyword>
<dbReference type="PROSITE" id="PS51470">
    <property type="entry name" value="FG_GAP"/>
    <property type="match status" value="4"/>
</dbReference>
<evidence type="ECO:0000256" key="4">
    <source>
        <dbReference type="ARBA" id="ARBA00022692"/>
    </source>
</evidence>
<dbReference type="PROSITE" id="PS50227">
    <property type="entry name" value="G_PROTEIN_RECEP_F2_3"/>
    <property type="match status" value="1"/>
</dbReference>
<dbReference type="Gene3D" id="2.60.40.1530">
    <property type="entry name" value="ntegrin, alpha v. Chain A, domain 4"/>
    <property type="match status" value="1"/>
</dbReference>
<evidence type="ECO:0000256" key="16">
    <source>
        <dbReference type="RuleBase" id="RU003762"/>
    </source>
</evidence>
<evidence type="ECO:0000256" key="15">
    <source>
        <dbReference type="PROSITE-ProRule" id="PRU00803"/>
    </source>
</evidence>
<dbReference type="InterPro" id="IPR048286">
    <property type="entry name" value="Integrin_alpha_Ig-like_3"/>
</dbReference>
<dbReference type="Pfam" id="PF01839">
    <property type="entry name" value="FG-GAP"/>
    <property type="match status" value="2"/>
</dbReference>
<evidence type="ECO:0000256" key="3">
    <source>
        <dbReference type="ARBA" id="ARBA00008054"/>
    </source>
</evidence>
<dbReference type="GO" id="GO:0009897">
    <property type="term" value="C:external side of plasma membrane"/>
    <property type="evidence" value="ECO:0007669"/>
    <property type="project" value="TreeGrafter"/>
</dbReference>
<dbReference type="GO" id="GO:0048513">
    <property type="term" value="P:animal organ development"/>
    <property type="evidence" value="ECO:0007669"/>
    <property type="project" value="UniProtKB-ARBA"/>
</dbReference>
<dbReference type="Gene3D" id="2.130.10.130">
    <property type="entry name" value="Integrin alpha, N-terminal"/>
    <property type="match status" value="1"/>
</dbReference>
<dbReference type="InterPro" id="IPR001879">
    <property type="entry name" value="GPCR_2_extracellular_dom"/>
</dbReference>
<gene>
    <name evidence="20" type="primary">Mew</name>
    <name evidence="20" type="ORF">G6Z77_0014764</name>
</gene>
<evidence type="ECO:0000313" key="20">
    <source>
        <dbReference type="EMBL" id="KAG5345680.1"/>
    </source>
</evidence>
<dbReference type="Pfam" id="PF20806">
    <property type="entry name" value="Integrin_A_Ig_3"/>
    <property type="match status" value="1"/>
</dbReference>
<dbReference type="CDD" id="cd15263">
    <property type="entry name" value="7tmB1_DH_R"/>
    <property type="match status" value="1"/>
</dbReference>
<dbReference type="PANTHER" id="PTHR23220:SF122">
    <property type="entry name" value="INTEGRIN ALPHA-PS1"/>
    <property type="match status" value="1"/>
</dbReference>
<evidence type="ECO:0000256" key="5">
    <source>
        <dbReference type="ARBA" id="ARBA00022729"/>
    </source>
</evidence>
<dbReference type="Pfam" id="PF02793">
    <property type="entry name" value="HRM"/>
    <property type="match status" value="1"/>
</dbReference>
<feature type="repeat" description="FG-GAP" evidence="15">
    <location>
        <begin position="663"/>
        <end position="725"/>
    </location>
</feature>
<sequence>MAWFPTNGTKPLVGDNYVLNALNYINELNESFNAEQHKCLERKQEHENQKQEQQECEVSWDTILCWPRTISGNLATIPCFDELNGIPYDNTQNASRWCWPNGTWDNYSNYSMCRDVRLPIEPGIEITTTLYFIGYSLSLFTLIMAVCIFIYYKELRCLRNNIHTNLMFTYILADLTWILTTIMQVSMQTDIPTCVILFSLLHYFHLTNFFWMFIEGLYLYLLVVKTFTGDNIKLRLCLVIGWGIPVLVIALWGIAKSLDQKIMNHIMNQPNQEVVLWRHCPWMIPHPYDWFYQASAVIVLAVNMIFLFMIMQVLITKLWSSNNVETQQYRKASKALLVLIPLLGVTYVLVIAGPTEGQVANAFSYARAILLSSQFLVLRNHFVFFLAVCAHRHIVKTADSQWGQGQCYILSQDLKYDDLKKPCSGKPTNKAHEQFGYCQAGTSGLLTAEDRVVIGTPGPHTWRGTLYLFTISDEFLTRDNTVYNAPMQDFSPVNKYSYLGMSVAVGNFFGKDLAYAAGAPRSNGTGQVVLFTRRDFKPDMDVALVLDGEQFASSYGYEITSADINGDKVTDLIVAAPFYFNKAEGGAVYIYTTLDLCRTVNDKCSPVKLVGHEESRFGFALTNLGDLNKDGYEDIAVGAPYEGKGTVYIYLGSKNGIIKTPSQIIHAEDMPTSLKTFGYSLSGGTDMDQNGYSDLLVGAYENDAVVLLRSKKIIDISTYIRYAKKDGIYQDTIEPIDPNKIGCLADLNSNHTWQNLKLNYYIEAETYTGTKKFSRIFFGINGNTRPHYINRTVTLDSTKLVHCQKEIVYLKENTRDIQTPIKFRLNYSLIQEEPVMPLEGAPLPDMKNYPILNQQEAARVFEAVFQKDCGNNDICESDLEVIAKLNLSASSVKPDFYELLLGEREEIVVEVNVANVGESAYEAQLFITHSQSLNYIASKSNDSVICNLYNATIVSCSIGNPFKKDKAVDIQVRFDPKGLEDNESQLGFIIFANSTSKEIKEKQPTVLQATVLKRAELSIKGSAKTQWAFYGGPVVGESAIKYLNEVGPKVSHIYEIFNEGPWKVSTVEVHISWPYEVANDKAHGKWLLYMEEMPTIQALGDGECTLPPGYVVNPLKLQDNVNFDDIDNIIQSSTPSTVLYNHTNHIRTTRDTEKVVNTRTIIDKDGHRHRVVAMNCKAGTAKCFDITCYIYNLQRKQEAIITVKARLWNSTLVEDYPKVDMVKIGSNARIVIPSNIVIQQENLKDDYAIAETIAYPDLLDQQEAEPVPVWIYIVAAVAGMLLFILLTLILRKFGFFKRRRPDPTLSGNLEKHRDDNPENEALFKH</sequence>
<evidence type="ECO:0000256" key="6">
    <source>
        <dbReference type="ARBA" id="ARBA00022737"/>
    </source>
</evidence>
<dbReference type="InterPro" id="IPR000413">
    <property type="entry name" value="Integrin_alpha"/>
</dbReference>
<dbReference type="PRINTS" id="PR01185">
    <property type="entry name" value="INTEGRINA"/>
</dbReference>
<dbReference type="InterPro" id="IPR032695">
    <property type="entry name" value="Integrin_dom_sf"/>
</dbReference>
<feature type="repeat" description="FG-GAP" evidence="15">
    <location>
        <begin position="421"/>
        <end position="478"/>
    </location>
</feature>
<reference evidence="20 21" key="1">
    <citation type="submission" date="2020-02" db="EMBL/GenBank/DDBJ databases">
        <title>Relaxed selection underlies rapid genomic changes in the transitions from sociality to social parasitism in ants.</title>
        <authorList>
            <person name="Bi X."/>
        </authorList>
    </citation>
    <scope>NUCLEOTIDE SEQUENCE [LARGE SCALE GENOMIC DNA]</scope>
    <source>
        <strain evidence="20">BGI-DK2014b</strain>
        <tissue evidence="20">Whole body</tissue>
    </source>
</reference>
<dbReference type="PROSITE" id="PS00649">
    <property type="entry name" value="G_PROTEIN_RECEP_F2_1"/>
    <property type="match status" value="1"/>
</dbReference>
<dbReference type="SMART" id="SM00008">
    <property type="entry name" value="HormR"/>
    <property type="match status" value="1"/>
</dbReference>
<protein>
    <submittedName>
        <fullName evidence="20">ITA1 protein</fullName>
    </submittedName>
</protein>
<feature type="domain" description="G-protein coupled receptors family 2 profile 1" evidence="18">
    <location>
        <begin position="38"/>
        <end position="117"/>
    </location>
</feature>
<evidence type="ECO:0000256" key="13">
    <source>
        <dbReference type="ARBA" id="ARBA00023180"/>
    </source>
</evidence>
<feature type="transmembrane region" description="Helical" evidence="16">
    <location>
        <begin position="130"/>
        <end position="152"/>
    </location>
</feature>
<accession>A0A836G6N7</accession>
<dbReference type="Gene3D" id="1.20.1070.10">
    <property type="entry name" value="Rhodopsin 7-helix transmembrane proteins"/>
    <property type="match status" value="1"/>
</dbReference>
<dbReference type="SUPFAM" id="SSF69179">
    <property type="entry name" value="Integrin domains"/>
    <property type="match status" value="3"/>
</dbReference>
<feature type="transmembrane region" description="Helical" evidence="16">
    <location>
        <begin position="290"/>
        <end position="315"/>
    </location>
</feature>
<feature type="repeat" description="FG-GAP" evidence="15">
    <location>
        <begin position="541"/>
        <end position="600"/>
    </location>
</feature>
<dbReference type="Gene3D" id="2.60.40.1460">
    <property type="entry name" value="Integrin domains. Chain A, domain 2"/>
    <property type="match status" value="1"/>
</dbReference>
<dbReference type="EMBL" id="JAANIB010000273">
    <property type="protein sequence ID" value="KAG5345680.1"/>
    <property type="molecule type" value="Genomic_DNA"/>
</dbReference>
<name>A0A836G6N7_9HYME</name>
<keyword evidence="8 16" id="KW-1133">Transmembrane helix</keyword>
<dbReference type="InterPro" id="IPR013517">
    <property type="entry name" value="FG-GAP"/>
</dbReference>
<feature type="transmembrane region" description="Helical" evidence="16">
    <location>
        <begin position="203"/>
        <end position="224"/>
    </location>
</feature>
<dbReference type="GO" id="GO:0008305">
    <property type="term" value="C:integrin complex"/>
    <property type="evidence" value="ECO:0007669"/>
    <property type="project" value="InterPro"/>
</dbReference>
<keyword evidence="13" id="KW-0325">Glycoprotein</keyword>
<evidence type="ECO:0000256" key="7">
    <source>
        <dbReference type="ARBA" id="ARBA00022889"/>
    </source>
</evidence>
<dbReference type="InterPro" id="IPR013519">
    <property type="entry name" value="Int_alpha_beta-p"/>
</dbReference>
<dbReference type="GO" id="GO:0007160">
    <property type="term" value="P:cell-matrix adhesion"/>
    <property type="evidence" value="ECO:0007669"/>
    <property type="project" value="TreeGrafter"/>
</dbReference>
<dbReference type="GO" id="GO:0007157">
    <property type="term" value="P:heterophilic cell-cell adhesion via plasma membrane cell adhesion molecules"/>
    <property type="evidence" value="ECO:0007669"/>
    <property type="project" value="UniProtKB-ARBA"/>
</dbReference>
<feature type="transmembrane region" description="Helical" evidence="16">
    <location>
        <begin position="236"/>
        <end position="255"/>
    </location>
</feature>
<comment type="similarity">
    <text evidence="3 16">Belongs to the integrin alpha chain family.</text>
</comment>
<keyword evidence="12 16" id="KW-0675">Receptor</keyword>
<evidence type="ECO:0000256" key="12">
    <source>
        <dbReference type="ARBA" id="ARBA00023170"/>
    </source>
</evidence>
<comment type="caution">
    <text evidence="20">The sequence shown here is derived from an EMBL/GenBank/DDBJ whole genome shotgun (WGS) entry which is preliminary data.</text>
</comment>
<dbReference type="InterPro" id="IPR048285">
    <property type="entry name" value="Integrin_alpha_Ig-like_2"/>
</dbReference>
<dbReference type="Pfam" id="PF00002">
    <property type="entry name" value="7tm_2"/>
    <property type="match status" value="1"/>
</dbReference>
<evidence type="ECO:0000259" key="18">
    <source>
        <dbReference type="PROSITE" id="PS50227"/>
    </source>
</evidence>
<dbReference type="GO" id="GO:0033627">
    <property type="term" value="P:cell adhesion mediated by integrin"/>
    <property type="evidence" value="ECO:0007669"/>
    <property type="project" value="TreeGrafter"/>
</dbReference>
<keyword evidence="21" id="KW-1185">Reference proteome</keyword>
<evidence type="ECO:0000256" key="10">
    <source>
        <dbReference type="ARBA" id="ARBA00023040"/>
    </source>
</evidence>
<comment type="caution">
    <text evidence="16">Lacks conserved residue(s) required for the propagation of feature annotation.</text>
</comment>
<dbReference type="SUPFAM" id="SSF69318">
    <property type="entry name" value="Integrin alpha N-terminal domain"/>
    <property type="match status" value="1"/>
</dbReference>
<dbReference type="SUPFAM" id="SSF111418">
    <property type="entry name" value="Hormone receptor domain"/>
    <property type="match status" value="1"/>
</dbReference>
<feature type="non-terminal residue" evidence="20">
    <location>
        <position position="1"/>
    </location>
</feature>